<dbReference type="RefSeq" id="WP_182529426.1">
    <property type="nucleotide sequence ID" value="NZ_JACGXL010000001.1"/>
</dbReference>
<name>A0A839EVA2_9GAMM</name>
<dbReference type="EMBL" id="JACGXL010000001">
    <property type="protein sequence ID" value="MBA8886336.1"/>
    <property type="molecule type" value="Genomic_DNA"/>
</dbReference>
<reference evidence="1 2" key="1">
    <citation type="submission" date="2020-07" db="EMBL/GenBank/DDBJ databases">
        <title>Genomic Encyclopedia of Type Strains, Phase IV (KMG-V): Genome sequencing to study the core and pangenomes of soil and plant-associated prokaryotes.</title>
        <authorList>
            <person name="Whitman W."/>
        </authorList>
    </citation>
    <scope>NUCLEOTIDE SEQUENCE [LARGE SCALE GENOMIC DNA]</scope>
    <source>
        <strain evidence="1 2">RH2WT43</strain>
    </source>
</reference>
<dbReference type="PANTHER" id="PTHR39624">
    <property type="entry name" value="PROTEIN INVOLVED IN RIMO-MEDIATED BETA-METHYLTHIOLATION OF RIBOSOMAL PROTEIN S12 YCAO"/>
    <property type="match status" value="1"/>
</dbReference>
<dbReference type="InterPro" id="IPR036102">
    <property type="entry name" value="OsmC/Ohrsf"/>
</dbReference>
<dbReference type="Gene3D" id="3.30.300.20">
    <property type="match status" value="1"/>
</dbReference>
<dbReference type="InterPro" id="IPR003718">
    <property type="entry name" value="OsmC/Ohr_fam"/>
</dbReference>
<dbReference type="SUPFAM" id="SSF82784">
    <property type="entry name" value="OsmC-like"/>
    <property type="match status" value="1"/>
</dbReference>
<sequence>MGGTGFDAGRTPLGEGEAYAVSDNTGFRTTLDIAGHAAIADEPVALGGTDQGPSPYGMLSAALAACTAMTMHSYAKLKALPVSGIRVLVRHEKVHEVDCEHCETDAGAKIDRLERTIWIDGVVPEPARERLLQIAERCPVHRTLQGAVRIVTRAG</sequence>
<dbReference type="Pfam" id="PF02566">
    <property type="entry name" value="OsmC"/>
    <property type="match status" value="1"/>
</dbReference>
<proteinExistence type="predicted"/>
<evidence type="ECO:0000313" key="1">
    <source>
        <dbReference type="EMBL" id="MBA8886336.1"/>
    </source>
</evidence>
<dbReference type="PANTHER" id="PTHR39624:SF2">
    <property type="entry name" value="OSMC-LIKE PROTEIN"/>
    <property type="match status" value="1"/>
</dbReference>
<gene>
    <name evidence="1" type="ORF">FHW12_000527</name>
</gene>
<dbReference type="Proteomes" id="UP000550401">
    <property type="component" value="Unassembled WGS sequence"/>
</dbReference>
<dbReference type="InterPro" id="IPR015946">
    <property type="entry name" value="KH_dom-like_a/b"/>
</dbReference>
<protein>
    <submittedName>
        <fullName evidence="1">Putative redox protein</fullName>
    </submittedName>
</protein>
<dbReference type="AlphaFoldDB" id="A0A839EVA2"/>
<organism evidence="1 2">
    <name type="scientific">Dokdonella fugitiva</name>
    <dbReference type="NCBI Taxonomy" id="328517"/>
    <lineage>
        <taxon>Bacteria</taxon>
        <taxon>Pseudomonadati</taxon>
        <taxon>Pseudomonadota</taxon>
        <taxon>Gammaproteobacteria</taxon>
        <taxon>Lysobacterales</taxon>
        <taxon>Rhodanobacteraceae</taxon>
        <taxon>Dokdonella</taxon>
    </lineage>
</organism>
<accession>A0A839EVA2</accession>
<evidence type="ECO:0000313" key="2">
    <source>
        <dbReference type="Proteomes" id="UP000550401"/>
    </source>
</evidence>
<comment type="caution">
    <text evidence="1">The sequence shown here is derived from an EMBL/GenBank/DDBJ whole genome shotgun (WGS) entry which is preliminary data.</text>
</comment>
<keyword evidence="2" id="KW-1185">Reference proteome</keyword>